<feature type="transmembrane region" description="Helical" evidence="8">
    <location>
        <begin position="294"/>
        <end position="313"/>
    </location>
</feature>
<dbReference type="Pfam" id="PF00953">
    <property type="entry name" value="Glycos_transf_4"/>
    <property type="match status" value="1"/>
</dbReference>
<dbReference type="EC" id="2.7.8.33" evidence="9"/>
<dbReference type="GO" id="GO:0046872">
    <property type="term" value="F:metal ion binding"/>
    <property type="evidence" value="ECO:0007669"/>
    <property type="project" value="UniProtKB-KW"/>
</dbReference>
<dbReference type="InterPro" id="IPR000715">
    <property type="entry name" value="Glycosyl_transferase_4"/>
</dbReference>
<dbReference type="GO" id="GO:0009103">
    <property type="term" value="P:lipopolysaccharide biosynthetic process"/>
    <property type="evidence" value="ECO:0007669"/>
    <property type="project" value="TreeGrafter"/>
</dbReference>
<keyword evidence="6 8" id="KW-0472">Membrane</keyword>
<evidence type="ECO:0000313" key="9">
    <source>
        <dbReference type="EMBL" id="GAP62456.1"/>
    </source>
</evidence>
<feature type="transmembrane region" description="Helical" evidence="8">
    <location>
        <begin position="194"/>
        <end position="212"/>
    </location>
</feature>
<dbReference type="RefSeq" id="WP_054492379.1">
    <property type="nucleotide sequence ID" value="NZ_BBZA01000059.1"/>
</dbReference>
<dbReference type="CDD" id="cd06853">
    <property type="entry name" value="GT_WecA_like"/>
    <property type="match status" value="1"/>
</dbReference>
<dbReference type="GO" id="GO:0044038">
    <property type="term" value="P:cell wall macromolecule biosynthetic process"/>
    <property type="evidence" value="ECO:0007669"/>
    <property type="project" value="TreeGrafter"/>
</dbReference>
<dbReference type="InParanoid" id="A0A0M8K8I3"/>
<feature type="transmembrane region" description="Helical" evidence="8">
    <location>
        <begin position="80"/>
        <end position="98"/>
    </location>
</feature>
<accession>A0A0M8K8I3</accession>
<keyword evidence="7" id="KW-0460">Magnesium</keyword>
<organism evidence="9 11">
    <name type="scientific">Ardenticatena maritima</name>
    <dbReference type="NCBI Taxonomy" id="872965"/>
    <lineage>
        <taxon>Bacteria</taxon>
        <taxon>Bacillati</taxon>
        <taxon>Chloroflexota</taxon>
        <taxon>Ardenticatenia</taxon>
        <taxon>Ardenticatenales</taxon>
        <taxon>Ardenticatenaceae</taxon>
        <taxon>Ardenticatena</taxon>
    </lineage>
</organism>
<evidence type="ECO:0000256" key="1">
    <source>
        <dbReference type="ARBA" id="ARBA00004651"/>
    </source>
</evidence>
<feature type="transmembrane region" description="Helical" evidence="8">
    <location>
        <begin position="244"/>
        <end position="263"/>
    </location>
</feature>
<feature type="transmembrane region" description="Helical" evidence="8">
    <location>
        <begin position="110"/>
        <end position="130"/>
    </location>
</feature>
<keyword evidence="2" id="KW-1003">Cell membrane</keyword>
<reference evidence="10 12" key="2">
    <citation type="submission" date="2015-07" db="EMBL/GenBank/DDBJ databases">
        <title>Whole genome sequence of Ardenticatena maritima DSM 23922.</title>
        <authorList>
            <person name="Hemp J."/>
            <person name="Ward L.M."/>
            <person name="Pace L.A."/>
            <person name="Fischer W.W."/>
        </authorList>
    </citation>
    <scope>NUCLEOTIDE SEQUENCE [LARGE SCALE GENOMIC DNA]</scope>
    <source>
        <strain evidence="10 12">110S</strain>
    </source>
</reference>
<evidence type="ECO:0000256" key="4">
    <source>
        <dbReference type="ARBA" id="ARBA00022692"/>
    </source>
</evidence>
<reference evidence="11" key="3">
    <citation type="submission" date="2015-08" db="EMBL/GenBank/DDBJ databases">
        <title>Draft Genome Sequence of a Heterotrophic Facultative Anaerobic Bacterium Ardenticatena maritima Strain 110S.</title>
        <authorList>
            <person name="Kawaichi S."/>
            <person name="Yoshida T."/>
            <person name="Sako Y."/>
            <person name="Nakamura R."/>
        </authorList>
    </citation>
    <scope>NUCLEOTIDE SEQUENCE [LARGE SCALE GENOMIC DNA]</scope>
    <source>
        <strain evidence="11">110S</strain>
    </source>
</reference>
<feature type="binding site" evidence="7">
    <location>
        <position position="163"/>
    </location>
    <ligand>
        <name>Mg(2+)</name>
        <dbReference type="ChEBI" id="CHEBI:18420"/>
    </ligand>
</feature>
<evidence type="ECO:0000313" key="10">
    <source>
        <dbReference type="EMBL" id="KPL89431.1"/>
    </source>
</evidence>
<evidence type="ECO:0000313" key="11">
    <source>
        <dbReference type="Proteomes" id="UP000037784"/>
    </source>
</evidence>
<dbReference type="EMBL" id="BBZA01000059">
    <property type="protein sequence ID" value="GAP62456.1"/>
    <property type="molecule type" value="Genomic_DNA"/>
</dbReference>
<keyword evidence="11" id="KW-1185">Reference proteome</keyword>
<comment type="subcellular location">
    <subcellularLocation>
        <location evidence="1">Cell membrane</location>
        <topology evidence="1">Multi-pass membrane protein</topology>
    </subcellularLocation>
</comment>
<sequence length="346" mass="38087">MTFFMLVVVVVGMLGSLLTTPLFMRLGEQWGLVQAPMRDRDIHTRPVPRIGGLGMLVGFLIAVIVAVWLPVPRTDPNEFIRLRGLILGALLAALIGLYDDRYELPPKPQLLAQIGLGMVAAWHLIFIEVFRNPFTGELIGPLPWWIVWPLTIFWFTGTLNTINWLDGLDGLAAGVVAIASAVFAAHMIRLGQYSVALLALALLGATLGFLPYNFNPARTFMGTTGAYFLGYTLAALGIMAGAKVATFLLVLIIPILDVAWQIVARIRQGRSPFHGDRGHLHHRLYDAGFSQRQVVLTYWGICALFGTLALLLPTPVFKLLALSIVSLGALAFFWYLARRQTNEAGR</sequence>
<dbReference type="GO" id="GO:0036380">
    <property type="term" value="F:UDP-N-acetylglucosamine-undecaprenyl-phosphate N-acetylglucosaminephosphotransferase activity"/>
    <property type="evidence" value="ECO:0007669"/>
    <property type="project" value="UniProtKB-EC"/>
</dbReference>
<dbReference type="STRING" id="872965.SE16_03005"/>
<dbReference type="GO" id="GO:0005886">
    <property type="term" value="C:plasma membrane"/>
    <property type="evidence" value="ECO:0007669"/>
    <property type="project" value="UniProtKB-SubCell"/>
</dbReference>
<dbReference type="GO" id="GO:0071555">
    <property type="term" value="P:cell wall organization"/>
    <property type="evidence" value="ECO:0007669"/>
    <property type="project" value="TreeGrafter"/>
</dbReference>
<dbReference type="OrthoDB" id="9805475at2"/>
<evidence type="ECO:0000256" key="5">
    <source>
        <dbReference type="ARBA" id="ARBA00022989"/>
    </source>
</evidence>
<dbReference type="PANTHER" id="PTHR22926:SF3">
    <property type="entry name" value="UNDECAPRENYL-PHOSPHATE ALPHA-N-ACETYLGLUCOSAMINYL 1-PHOSPHATE TRANSFERASE"/>
    <property type="match status" value="1"/>
</dbReference>
<evidence type="ECO:0000256" key="7">
    <source>
        <dbReference type="PIRSR" id="PIRSR600715-1"/>
    </source>
</evidence>
<evidence type="ECO:0000256" key="3">
    <source>
        <dbReference type="ARBA" id="ARBA00022679"/>
    </source>
</evidence>
<feature type="transmembrane region" description="Helical" evidence="8">
    <location>
        <begin position="47"/>
        <end position="68"/>
    </location>
</feature>
<reference evidence="9 11" key="1">
    <citation type="journal article" date="2015" name="Genome Announc.">
        <title>Draft Genome Sequence of a Heterotrophic Facultative Anaerobic Thermophilic Bacterium, Ardenticatena maritima Strain 110ST.</title>
        <authorList>
            <person name="Kawaichi S."/>
            <person name="Yoshida T."/>
            <person name="Sako Y."/>
            <person name="Nakamura R."/>
        </authorList>
    </citation>
    <scope>NUCLEOTIDE SEQUENCE [LARGE SCALE GENOMIC DNA]</scope>
    <source>
        <strain evidence="9 11">110S</strain>
    </source>
</reference>
<evidence type="ECO:0000256" key="8">
    <source>
        <dbReference type="SAM" id="Phobius"/>
    </source>
</evidence>
<comment type="cofactor">
    <cofactor evidence="7">
        <name>Mg(2+)</name>
        <dbReference type="ChEBI" id="CHEBI:18420"/>
    </cofactor>
</comment>
<evidence type="ECO:0000313" key="12">
    <source>
        <dbReference type="Proteomes" id="UP000050502"/>
    </source>
</evidence>
<dbReference type="AlphaFoldDB" id="A0A0M8K8I3"/>
<dbReference type="EMBL" id="LGKN01000003">
    <property type="protein sequence ID" value="KPL89431.1"/>
    <property type="molecule type" value="Genomic_DNA"/>
</dbReference>
<feature type="transmembrane region" description="Helical" evidence="8">
    <location>
        <begin position="142"/>
        <end position="159"/>
    </location>
</feature>
<evidence type="ECO:0000256" key="2">
    <source>
        <dbReference type="ARBA" id="ARBA00022475"/>
    </source>
</evidence>
<feature type="transmembrane region" description="Helical" evidence="8">
    <location>
        <begin position="171"/>
        <end position="188"/>
    </location>
</feature>
<protein>
    <submittedName>
        <fullName evidence="9">UDP-GlcNAc:undecaprenyl-phosphate GlcNAc-1-phosphate transferase</fullName>
        <ecNumber evidence="9">2.7.8.33</ecNumber>
    </submittedName>
</protein>
<dbReference type="Proteomes" id="UP000037784">
    <property type="component" value="Unassembled WGS sequence"/>
</dbReference>
<feature type="transmembrane region" description="Helical" evidence="8">
    <location>
        <begin position="319"/>
        <end position="337"/>
    </location>
</feature>
<dbReference type="PATRIC" id="fig|872965.6.peg.557"/>
<proteinExistence type="predicted"/>
<name>A0A0M8K8I3_9CHLR</name>
<feature type="transmembrane region" description="Helical" evidence="8">
    <location>
        <begin position="219"/>
        <end position="238"/>
    </location>
</feature>
<keyword evidence="7" id="KW-0479">Metal-binding</keyword>
<keyword evidence="4 8" id="KW-0812">Transmembrane</keyword>
<gene>
    <name evidence="9" type="primary">wecA</name>
    <name evidence="9" type="ORF">ARMA_0879</name>
    <name evidence="10" type="ORF">SE16_03005</name>
</gene>
<comment type="caution">
    <text evidence="9">The sequence shown here is derived from an EMBL/GenBank/DDBJ whole genome shotgun (WGS) entry which is preliminary data.</text>
</comment>
<dbReference type="Proteomes" id="UP000050502">
    <property type="component" value="Unassembled WGS sequence"/>
</dbReference>
<evidence type="ECO:0000256" key="6">
    <source>
        <dbReference type="ARBA" id="ARBA00023136"/>
    </source>
</evidence>
<keyword evidence="5 8" id="KW-1133">Transmembrane helix</keyword>
<feature type="transmembrane region" description="Helical" evidence="8">
    <location>
        <begin position="6"/>
        <end position="26"/>
    </location>
</feature>
<dbReference type="PANTHER" id="PTHR22926">
    <property type="entry name" value="PHOSPHO-N-ACETYLMURAMOYL-PENTAPEPTIDE-TRANSFERASE"/>
    <property type="match status" value="1"/>
</dbReference>
<keyword evidence="3 9" id="KW-0808">Transferase</keyword>